<protein>
    <recommendedName>
        <fullName evidence="4 5">Large ribosomal subunit protein bL35</fullName>
    </recommendedName>
</protein>
<comment type="similarity">
    <text evidence="1 5 6">Belongs to the bacterial ribosomal protein bL35 family.</text>
</comment>
<dbReference type="InterPro" id="IPR001706">
    <property type="entry name" value="Ribosomal_bL35"/>
</dbReference>
<evidence type="ECO:0000256" key="4">
    <source>
        <dbReference type="ARBA" id="ARBA00071664"/>
    </source>
</evidence>
<dbReference type="SUPFAM" id="SSF143034">
    <property type="entry name" value="L35p-like"/>
    <property type="match status" value="1"/>
</dbReference>
<dbReference type="GO" id="GO:0003735">
    <property type="term" value="F:structural constituent of ribosome"/>
    <property type="evidence" value="ECO:0007669"/>
    <property type="project" value="InterPro"/>
</dbReference>
<dbReference type="InterPro" id="IPR018265">
    <property type="entry name" value="Ribosomal_bL35_CS"/>
</dbReference>
<dbReference type="Pfam" id="PF01632">
    <property type="entry name" value="Ribosomal_L35p"/>
    <property type="match status" value="1"/>
</dbReference>
<evidence type="ECO:0000256" key="6">
    <source>
        <dbReference type="RuleBase" id="RU000568"/>
    </source>
</evidence>
<comment type="caution">
    <text evidence="8">The sequence shown here is derived from an EMBL/GenBank/DDBJ whole genome shotgun (WGS) entry which is preliminary data.</text>
</comment>
<sequence length="67" mass="7874">MAKQKIKTKKSAAKRFKITKNGKVLRRASGQSHFNAKQTSKQRRQKRKFIQVSKAEARKIKKLMPYK</sequence>
<dbReference type="PANTHER" id="PTHR33343:SF1">
    <property type="entry name" value="LARGE RIBOSOMAL SUBUNIT PROTEIN BL35M"/>
    <property type="match status" value="1"/>
</dbReference>
<evidence type="ECO:0000256" key="5">
    <source>
        <dbReference type="HAMAP-Rule" id="MF_00514"/>
    </source>
</evidence>
<evidence type="ECO:0000256" key="7">
    <source>
        <dbReference type="SAM" id="MobiDB-lite"/>
    </source>
</evidence>
<feature type="compositionally biased region" description="Basic residues" evidence="7">
    <location>
        <begin position="1"/>
        <end position="26"/>
    </location>
</feature>
<evidence type="ECO:0000256" key="3">
    <source>
        <dbReference type="ARBA" id="ARBA00023274"/>
    </source>
</evidence>
<dbReference type="Gene3D" id="4.10.410.60">
    <property type="match status" value="1"/>
</dbReference>
<evidence type="ECO:0000313" key="9">
    <source>
        <dbReference type="Proteomes" id="UP000176770"/>
    </source>
</evidence>
<dbReference type="EMBL" id="MHOK01000021">
    <property type="protein sequence ID" value="OGZ61564.1"/>
    <property type="molecule type" value="Genomic_DNA"/>
</dbReference>
<gene>
    <name evidence="5" type="primary">rpmI</name>
    <name evidence="8" type="ORF">A3F94_00285</name>
</gene>
<evidence type="ECO:0000256" key="2">
    <source>
        <dbReference type="ARBA" id="ARBA00022980"/>
    </source>
</evidence>
<organism evidence="8 9">
    <name type="scientific">Candidatus Spechtbacteria bacterium RIFCSPLOWO2_12_FULL_38_22</name>
    <dbReference type="NCBI Taxonomy" id="1802165"/>
    <lineage>
        <taxon>Bacteria</taxon>
        <taxon>Candidatus Spechtiibacteriota</taxon>
    </lineage>
</organism>
<dbReference type="GO" id="GO:0015934">
    <property type="term" value="C:large ribosomal subunit"/>
    <property type="evidence" value="ECO:0007669"/>
    <property type="project" value="TreeGrafter"/>
</dbReference>
<dbReference type="Proteomes" id="UP000176770">
    <property type="component" value="Unassembled WGS sequence"/>
</dbReference>
<dbReference type="PROSITE" id="PS00936">
    <property type="entry name" value="RIBOSOMAL_L35"/>
    <property type="match status" value="1"/>
</dbReference>
<evidence type="ECO:0000313" key="8">
    <source>
        <dbReference type="EMBL" id="OGZ61564.1"/>
    </source>
</evidence>
<accession>A0A1G2HGE7</accession>
<keyword evidence="3 5" id="KW-0687">Ribonucleoprotein</keyword>
<keyword evidence="2 5" id="KW-0689">Ribosomal protein</keyword>
<reference evidence="8 9" key="1">
    <citation type="journal article" date="2016" name="Nat. Commun.">
        <title>Thousands of microbial genomes shed light on interconnected biogeochemical processes in an aquifer system.</title>
        <authorList>
            <person name="Anantharaman K."/>
            <person name="Brown C.T."/>
            <person name="Hug L.A."/>
            <person name="Sharon I."/>
            <person name="Castelle C.J."/>
            <person name="Probst A.J."/>
            <person name="Thomas B.C."/>
            <person name="Singh A."/>
            <person name="Wilkins M.J."/>
            <person name="Karaoz U."/>
            <person name="Brodie E.L."/>
            <person name="Williams K.H."/>
            <person name="Hubbard S.S."/>
            <person name="Banfield J.F."/>
        </authorList>
    </citation>
    <scope>NUCLEOTIDE SEQUENCE [LARGE SCALE GENOMIC DNA]</scope>
</reference>
<dbReference type="InterPro" id="IPR037229">
    <property type="entry name" value="Ribosomal_bL35_sf"/>
</dbReference>
<dbReference type="GO" id="GO:0006412">
    <property type="term" value="P:translation"/>
    <property type="evidence" value="ECO:0007669"/>
    <property type="project" value="UniProtKB-UniRule"/>
</dbReference>
<feature type="compositionally biased region" description="Basic residues" evidence="7">
    <location>
        <begin position="40"/>
        <end position="49"/>
    </location>
</feature>
<dbReference type="FunFam" id="4.10.410.60:FF:000001">
    <property type="entry name" value="50S ribosomal protein L35"/>
    <property type="match status" value="1"/>
</dbReference>
<proteinExistence type="inferred from homology"/>
<dbReference type="PRINTS" id="PR00064">
    <property type="entry name" value="RIBOSOMALL35"/>
</dbReference>
<evidence type="ECO:0000256" key="1">
    <source>
        <dbReference type="ARBA" id="ARBA00006598"/>
    </source>
</evidence>
<dbReference type="InterPro" id="IPR021137">
    <property type="entry name" value="Ribosomal_bL35-like"/>
</dbReference>
<dbReference type="AlphaFoldDB" id="A0A1G2HGE7"/>
<dbReference type="NCBIfam" id="TIGR00001">
    <property type="entry name" value="rpmI_bact"/>
    <property type="match status" value="1"/>
</dbReference>
<dbReference type="STRING" id="1802165.A3F94_00285"/>
<dbReference type="HAMAP" id="MF_00514">
    <property type="entry name" value="Ribosomal_bL35"/>
    <property type="match status" value="1"/>
</dbReference>
<dbReference type="PANTHER" id="PTHR33343">
    <property type="entry name" value="54S RIBOSOMAL PROTEIN BL35M"/>
    <property type="match status" value="1"/>
</dbReference>
<feature type="region of interest" description="Disordered" evidence="7">
    <location>
        <begin position="1"/>
        <end position="50"/>
    </location>
</feature>
<name>A0A1G2HGE7_9BACT</name>